<evidence type="ECO:0000256" key="2">
    <source>
        <dbReference type="SAM" id="Phobius"/>
    </source>
</evidence>
<dbReference type="CDD" id="cd03801">
    <property type="entry name" value="GT4_PimA-like"/>
    <property type="match status" value="1"/>
</dbReference>
<accession>A0ABR9FRA0</accession>
<evidence type="ECO:0000256" key="1">
    <source>
        <dbReference type="ARBA" id="ARBA00022679"/>
    </source>
</evidence>
<keyword evidence="2" id="KW-0812">Transmembrane</keyword>
<dbReference type="Proteomes" id="UP000707245">
    <property type="component" value="Unassembled WGS sequence"/>
</dbReference>
<dbReference type="PANTHER" id="PTHR46401">
    <property type="entry name" value="GLYCOSYLTRANSFERASE WBBK-RELATED"/>
    <property type="match status" value="1"/>
</dbReference>
<feature type="transmembrane region" description="Helical" evidence="2">
    <location>
        <begin position="64"/>
        <end position="86"/>
    </location>
</feature>
<dbReference type="EMBL" id="RRZA01000075">
    <property type="protein sequence ID" value="MBE0459362.1"/>
    <property type="molecule type" value="Genomic_DNA"/>
</dbReference>
<comment type="caution">
    <text evidence="4">The sequence shown here is derived from an EMBL/GenBank/DDBJ whole genome shotgun (WGS) entry which is preliminary data.</text>
</comment>
<feature type="domain" description="Glycosyl transferase family 1" evidence="3">
    <location>
        <begin position="189"/>
        <end position="326"/>
    </location>
</feature>
<dbReference type="RefSeq" id="WP_192542787.1">
    <property type="nucleotide sequence ID" value="NZ_JBQDLW010000087.1"/>
</dbReference>
<gene>
    <name evidence="4" type="ORF">EI167_18345</name>
</gene>
<feature type="transmembrane region" description="Helical" evidence="2">
    <location>
        <begin position="98"/>
        <end position="122"/>
    </location>
</feature>
<organism evidence="4 5">
    <name type="scientific">Pseudoalteromonas prydzensis</name>
    <dbReference type="NCBI Taxonomy" id="182141"/>
    <lineage>
        <taxon>Bacteria</taxon>
        <taxon>Pseudomonadati</taxon>
        <taxon>Pseudomonadota</taxon>
        <taxon>Gammaproteobacteria</taxon>
        <taxon>Alteromonadales</taxon>
        <taxon>Pseudoalteromonadaceae</taxon>
        <taxon>Pseudoalteromonas</taxon>
    </lineage>
</organism>
<dbReference type="Gene3D" id="3.40.50.2000">
    <property type="entry name" value="Glycogen Phosphorylase B"/>
    <property type="match status" value="2"/>
</dbReference>
<keyword evidence="2" id="KW-0472">Membrane</keyword>
<proteinExistence type="predicted"/>
<dbReference type="Pfam" id="PF00534">
    <property type="entry name" value="Glycos_transf_1"/>
    <property type="match status" value="1"/>
</dbReference>
<reference evidence="4 5" key="1">
    <citation type="submission" date="2020-07" db="EMBL/GenBank/DDBJ databases">
        <title>Halophilic bacteria isolated from french cheeses.</title>
        <authorList>
            <person name="Kothe C.I."/>
            <person name="Farah-Kraiem B."/>
            <person name="Renault P."/>
            <person name="Dridi B."/>
        </authorList>
    </citation>
    <scope>NUCLEOTIDE SEQUENCE [LARGE SCALE GENOMIC DNA]</scope>
    <source>
        <strain evidence="4 5">FME14</strain>
    </source>
</reference>
<evidence type="ECO:0000313" key="5">
    <source>
        <dbReference type="Proteomes" id="UP000707245"/>
    </source>
</evidence>
<sequence length="365" mass="41407">MKELYFVHLFNDYSGSPRVLRDAIDCEHEHSDKKYLFTSGHEGFLTGASCNLKTVPYKRSSNKFIVLFHFMIAQLYTFFVLSFYLIKAKFKNKETHVVVNTILPFGAGLAGKFFATKVVWYVHELAIDPKPLDMLLKAVLHFAADEVLFVSQYVKSKYQNLSCKQTVILNGLRGDFPTKVDVDPEQKFNNKTILFVGSLKNYKGIHSFVKLAESLPHLKFVAALNCDTDEVTLLNNIPSNLALHVRPNSLETLYKDAMLLVNLSIPTEWVETFGLTIIEGFTFGCPAIIPPVGGPTEFTDTSNAIRVDSRDFQQLLTQVKYVTSDYDIWLNMFKSANSVAEGFTTKQFQRRVSPYFSIEKLGTLE</sequence>
<name>A0ABR9FRA0_9GAMM</name>
<keyword evidence="5" id="KW-1185">Reference proteome</keyword>
<keyword evidence="1" id="KW-0808">Transferase</keyword>
<keyword evidence="2" id="KW-1133">Transmembrane helix</keyword>
<evidence type="ECO:0000259" key="3">
    <source>
        <dbReference type="Pfam" id="PF00534"/>
    </source>
</evidence>
<dbReference type="InterPro" id="IPR001296">
    <property type="entry name" value="Glyco_trans_1"/>
</dbReference>
<protein>
    <submittedName>
        <fullName evidence="4">Glycosyltransferase family 4 protein</fullName>
    </submittedName>
</protein>
<dbReference type="PANTHER" id="PTHR46401:SF2">
    <property type="entry name" value="GLYCOSYLTRANSFERASE WBBK-RELATED"/>
    <property type="match status" value="1"/>
</dbReference>
<evidence type="ECO:0000313" key="4">
    <source>
        <dbReference type="EMBL" id="MBE0459362.1"/>
    </source>
</evidence>
<dbReference type="SUPFAM" id="SSF53756">
    <property type="entry name" value="UDP-Glycosyltransferase/glycogen phosphorylase"/>
    <property type="match status" value="1"/>
</dbReference>